<dbReference type="InterPro" id="IPR013120">
    <property type="entry name" value="FAR_NAD-bd"/>
</dbReference>
<organism evidence="4 5">
    <name type="scientific">Helianthus annuus</name>
    <name type="common">Common sunflower</name>
    <dbReference type="NCBI Taxonomy" id="4232"/>
    <lineage>
        <taxon>Eukaryota</taxon>
        <taxon>Viridiplantae</taxon>
        <taxon>Streptophyta</taxon>
        <taxon>Embryophyta</taxon>
        <taxon>Tracheophyta</taxon>
        <taxon>Spermatophyta</taxon>
        <taxon>Magnoliopsida</taxon>
        <taxon>eudicotyledons</taxon>
        <taxon>Gunneridae</taxon>
        <taxon>Pentapetalae</taxon>
        <taxon>asterids</taxon>
        <taxon>campanulids</taxon>
        <taxon>Asterales</taxon>
        <taxon>Asteraceae</taxon>
        <taxon>Asteroideae</taxon>
        <taxon>Heliantheae alliance</taxon>
        <taxon>Heliantheae</taxon>
        <taxon>Helianthus</taxon>
    </lineage>
</organism>
<reference evidence="3" key="3">
    <citation type="submission" date="2020-06" db="EMBL/GenBank/DDBJ databases">
        <title>Helianthus annuus Genome sequencing and assembly Release 2.</title>
        <authorList>
            <person name="Gouzy J."/>
            <person name="Langlade N."/>
            <person name="Munos S."/>
        </authorList>
    </citation>
    <scope>NUCLEOTIDE SEQUENCE</scope>
    <source>
        <tissue evidence="3">Leaves</tissue>
    </source>
</reference>
<dbReference type="PANTHER" id="PTHR11011">
    <property type="entry name" value="MALE STERILITY PROTEIN 2-RELATED"/>
    <property type="match status" value="1"/>
</dbReference>
<evidence type="ECO:0000256" key="1">
    <source>
        <dbReference type="RuleBase" id="RU363097"/>
    </source>
</evidence>
<dbReference type="PANTHER" id="PTHR11011:SF105">
    <property type="entry name" value="FATTY ACYL-COA REDUCTASE"/>
    <property type="match status" value="1"/>
</dbReference>
<accession>A0A251TI62</accession>
<protein>
    <recommendedName>
        <fullName evidence="1">Fatty acyl-CoA reductase</fullName>
        <ecNumber evidence="1">1.2.1.84</ecNumber>
    </recommendedName>
</protein>
<dbReference type="InterPro" id="IPR026055">
    <property type="entry name" value="FAR"/>
</dbReference>
<dbReference type="EMBL" id="CM007899">
    <property type="protein sequence ID" value="OTG10815.1"/>
    <property type="molecule type" value="Genomic_DNA"/>
</dbReference>
<dbReference type="EC" id="1.2.1.84" evidence="1"/>
<dbReference type="Gramene" id="mRNA:HanXRQr2_Chr10g0444141">
    <property type="protein sequence ID" value="CDS:HanXRQr2_Chr10g0444141.1"/>
    <property type="gene ID" value="HanXRQr2_Chr10g0444141"/>
</dbReference>
<evidence type="ECO:0000313" key="5">
    <source>
        <dbReference type="Proteomes" id="UP000215914"/>
    </source>
</evidence>
<dbReference type="Proteomes" id="UP000215914">
    <property type="component" value="Chromosome 10"/>
</dbReference>
<comment type="function">
    <text evidence="1">Catalyzes the reduction of fatty acyl-CoA to fatty alcohols.</text>
</comment>
<name>A0A251TI62_HELAN</name>
<dbReference type="InParanoid" id="A0A251TI62"/>
<reference evidence="4" key="2">
    <citation type="submission" date="2017-02" db="EMBL/GenBank/DDBJ databases">
        <title>Sunflower complete genome.</title>
        <authorList>
            <person name="Langlade N."/>
            <person name="Munos S."/>
        </authorList>
    </citation>
    <scope>NUCLEOTIDE SEQUENCE [LARGE SCALE GENOMIC DNA]</scope>
    <source>
        <tissue evidence="4">Leaves</tissue>
    </source>
</reference>
<evidence type="ECO:0000259" key="2">
    <source>
        <dbReference type="Pfam" id="PF07993"/>
    </source>
</evidence>
<feature type="domain" description="Thioester reductase (TE)" evidence="2">
    <location>
        <begin position="57"/>
        <end position="91"/>
    </location>
</feature>
<keyword evidence="1" id="KW-0521">NADP</keyword>
<sequence length="157" mass="17978">MEVNNIVQFLEDRTILVTGGTGFLAKGSLSVYLSLCHSLSFSLNYVVDMTFLFDITVMVEKILRVQPNVKKLYLLIRACDLEEAIKRFQMEVCLTLANVCVCDSQSTLYSNSCNVAQRIFYMRLAKIQLAIHFNVTFSKQMIVANPIHMFVYKKSDR</sequence>
<dbReference type="Gene3D" id="3.40.50.720">
    <property type="entry name" value="NAD(P)-binding Rossmann-like Domain"/>
    <property type="match status" value="1"/>
</dbReference>
<dbReference type="Pfam" id="PF07993">
    <property type="entry name" value="NAD_binding_4"/>
    <property type="match status" value="1"/>
</dbReference>
<gene>
    <name evidence="4" type="ORF">HannXRQ_Chr10g0291841</name>
    <name evidence="3" type="ORF">HanXRQr2_Chr10g0444141</name>
</gene>
<dbReference type="GO" id="GO:0102965">
    <property type="term" value="F:alcohol-forming long-chain fatty acyl-CoA reductase activity"/>
    <property type="evidence" value="ECO:0007669"/>
    <property type="project" value="UniProtKB-EC"/>
</dbReference>
<keyword evidence="1" id="KW-0443">Lipid metabolism</keyword>
<evidence type="ECO:0000313" key="4">
    <source>
        <dbReference type="EMBL" id="OTG10815.1"/>
    </source>
</evidence>
<dbReference type="GO" id="GO:0006629">
    <property type="term" value="P:lipid metabolic process"/>
    <property type="evidence" value="ECO:0007669"/>
    <property type="project" value="UniProtKB-KW"/>
</dbReference>
<dbReference type="EMBL" id="MNCJ02000325">
    <property type="protein sequence ID" value="KAF5786702.1"/>
    <property type="molecule type" value="Genomic_DNA"/>
</dbReference>
<comment type="similarity">
    <text evidence="1">Belongs to the fatty acyl-CoA reductase family.</text>
</comment>
<comment type="catalytic activity">
    <reaction evidence="1">
        <text>a long-chain fatty acyl-CoA + 2 NADPH + 2 H(+) = a long-chain primary fatty alcohol + 2 NADP(+) + CoA</text>
        <dbReference type="Rhea" id="RHEA:52716"/>
        <dbReference type="ChEBI" id="CHEBI:15378"/>
        <dbReference type="ChEBI" id="CHEBI:57287"/>
        <dbReference type="ChEBI" id="CHEBI:57783"/>
        <dbReference type="ChEBI" id="CHEBI:58349"/>
        <dbReference type="ChEBI" id="CHEBI:77396"/>
        <dbReference type="ChEBI" id="CHEBI:83139"/>
        <dbReference type="EC" id="1.2.1.84"/>
    </reaction>
</comment>
<keyword evidence="1" id="KW-0444">Lipid biosynthesis</keyword>
<reference evidence="3 5" key="1">
    <citation type="journal article" date="2017" name="Nature">
        <title>The sunflower genome provides insights into oil metabolism, flowering and Asterid evolution.</title>
        <authorList>
            <person name="Badouin H."/>
            <person name="Gouzy J."/>
            <person name="Grassa C.J."/>
            <person name="Murat F."/>
            <person name="Staton S.E."/>
            <person name="Cottret L."/>
            <person name="Lelandais-Briere C."/>
            <person name="Owens G.L."/>
            <person name="Carrere S."/>
            <person name="Mayjonade B."/>
            <person name="Legrand L."/>
            <person name="Gill N."/>
            <person name="Kane N.C."/>
            <person name="Bowers J.E."/>
            <person name="Hubner S."/>
            <person name="Bellec A."/>
            <person name="Berard A."/>
            <person name="Berges H."/>
            <person name="Blanchet N."/>
            <person name="Boniface M.C."/>
            <person name="Brunel D."/>
            <person name="Catrice O."/>
            <person name="Chaidir N."/>
            <person name="Claudel C."/>
            <person name="Donnadieu C."/>
            <person name="Faraut T."/>
            <person name="Fievet G."/>
            <person name="Helmstetter N."/>
            <person name="King M."/>
            <person name="Knapp S.J."/>
            <person name="Lai Z."/>
            <person name="Le Paslier M.C."/>
            <person name="Lippi Y."/>
            <person name="Lorenzon L."/>
            <person name="Mandel J.R."/>
            <person name="Marage G."/>
            <person name="Marchand G."/>
            <person name="Marquand E."/>
            <person name="Bret-Mestries E."/>
            <person name="Morien E."/>
            <person name="Nambeesan S."/>
            <person name="Nguyen T."/>
            <person name="Pegot-Espagnet P."/>
            <person name="Pouilly N."/>
            <person name="Raftis F."/>
            <person name="Sallet E."/>
            <person name="Schiex T."/>
            <person name="Thomas J."/>
            <person name="Vandecasteele C."/>
            <person name="Vares D."/>
            <person name="Vear F."/>
            <person name="Vautrin S."/>
            <person name="Crespi M."/>
            <person name="Mangin B."/>
            <person name="Burke J.M."/>
            <person name="Salse J."/>
            <person name="Munos S."/>
            <person name="Vincourt P."/>
            <person name="Rieseberg L.H."/>
            <person name="Langlade N.B."/>
        </authorList>
    </citation>
    <scope>NUCLEOTIDE SEQUENCE [LARGE SCALE GENOMIC DNA]</scope>
    <source>
        <strain evidence="5">cv. SF193</strain>
        <tissue evidence="3">Leaves</tissue>
    </source>
</reference>
<dbReference type="STRING" id="4232.A0A251TI62"/>
<evidence type="ECO:0000313" key="3">
    <source>
        <dbReference type="EMBL" id="KAF5786702.1"/>
    </source>
</evidence>
<proteinExistence type="inferred from homology"/>
<keyword evidence="5" id="KW-1185">Reference proteome</keyword>
<dbReference type="AlphaFoldDB" id="A0A251TI62"/>
<dbReference type="GO" id="GO:0080019">
    <property type="term" value="F:alcohol-forming very long-chain fatty acyl-CoA reductase activity"/>
    <property type="evidence" value="ECO:0007669"/>
    <property type="project" value="InterPro"/>
</dbReference>
<keyword evidence="1 3" id="KW-0560">Oxidoreductase</keyword>